<dbReference type="InterPro" id="IPR024725">
    <property type="entry name" value="UBR5_UBA"/>
</dbReference>
<dbReference type="GO" id="GO:0090263">
    <property type="term" value="P:positive regulation of canonical Wnt signaling pathway"/>
    <property type="evidence" value="ECO:0007669"/>
    <property type="project" value="TreeGrafter"/>
</dbReference>
<accession>A0A6V7XYS9</accession>
<evidence type="ECO:0000259" key="2">
    <source>
        <dbReference type="Pfam" id="PF11547"/>
    </source>
</evidence>
<organism evidence="3 4">
    <name type="scientific">Meloidogyne enterolobii</name>
    <name type="common">Root-knot nematode worm</name>
    <name type="synonym">Meloidogyne mayaguensis</name>
    <dbReference type="NCBI Taxonomy" id="390850"/>
    <lineage>
        <taxon>Eukaryota</taxon>
        <taxon>Metazoa</taxon>
        <taxon>Ecdysozoa</taxon>
        <taxon>Nematoda</taxon>
        <taxon>Chromadorea</taxon>
        <taxon>Rhabditida</taxon>
        <taxon>Tylenchina</taxon>
        <taxon>Tylenchomorpha</taxon>
        <taxon>Tylenchoidea</taxon>
        <taxon>Meloidogynidae</taxon>
        <taxon>Meloidogyninae</taxon>
        <taxon>Meloidogyne</taxon>
    </lineage>
</organism>
<evidence type="ECO:0000313" key="3">
    <source>
        <dbReference type="EMBL" id="CAD2204513.1"/>
    </source>
</evidence>
<dbReference type="GO" id="GO:0005634">
    <property type="term" value="C:nucleus"/>
    <property type="evidence" value="ECO:0007669"/>
    <property type="project" value="TreeGrafter"/>
</dbReference>
<dbReference type="GO" id="GO:0034450">
    <property type="term" value="F:ubiquitin-ubiquitin ligase activity"/>
    <property type="evidence" value="ECO:0007669"/>
    <property type="project" value="TreeGrafter"/>
</dbReference>
<gene>
    <name evidence="3" type="ORF">MENT_LOCUS58260</name>
</gene>
<dbReference type="Proteomes" id="UP000580250">
    <property type="component" value="Unassembled WGS sequence"/>
</dbReference>
<comment type="caution">
    <text evidence="3">The sequence shown here is derived from an EMBL/GenBank/DDBJ whole genome shotgun (WGS) entry which is preliminary data.</text>
</comment>
<feature type="region of interest" description="Disordered" evidence="1">
    <location>
        <begin position="89"/>
        <end position="122"/>
    </location>
</feature>
<dbReference type="GO" id="GO:0043130">
    <property type="term" value="F:ubiquitin binding"/>
    <property type="evidence" value="ECO:0007669"/>
    <property type="project" value="InterPro"/>
</dbReference>
<dbReference type="GO" id="GO:0000209">
    <property type="term" value="P:protein polyubiquitination"/>
    <property type="evidence" value="ECO:0007669"/>
    <property type="project" value="TreeGrafter"/>
</dbReference>
<feature type="domain" description="E3 ubiquitin-protein ligase UBR5 ubiquitin-associated" evidence="2">
    <location>
        <begin position="132"/>
        <end position="168"/>
    </location>
</feature>
<evidence type="ECO:0000313" key="4">
    <source>
        <dbReference type="Proteomes" id="UP000580250"/>
    </source>
</evidence>
<sequence>MTEDKQLFLFGHTLPGNENLLLERIKECAEKRDKGYCSTSTGCTFLRKIPAEDVLQVTAGHNYVAFLLKDHRVARLRYEIVANTIKSTASTDKNESGPCSSTAPATTTAGSSDPSSASANAAANAANRTAKIRVVLQGKSRDVIVRELQRTNLNVNEAMNNLLSRDDDEMDDLDDTSEAYLHEELLSLLDAGLRSNGSDAAAAALLDSNSIYSAGDGYEYLMSRDLARNKTKDQNKENADSSSTIQEHFFLGERYTYWGLNGNDVADGSTKFQFPDDVTKLYRLGRILSETPIEMPEPVDRLLCYTLYSAVLTKNVNLFWREISPFNERRRYGKKSRPQKTTTTTNPTASNNGADGSRRGGMGWGEVIMDENAWGRSNNNNVFGSGTSATQRANDPRSTVLRSTTANSQHLQFPPMIP</sequence>
<dbReference type="Gene3D" id="1.10.8.10">
    <property type="entry name" value="DNA helicase RuvA subunit, C-terminal domain"/>
    <property type="match status" value="1"/>
</dbReference>
<dbReference type="PANTHER" id="PTHR46276">
    <property type="entry name" value="E3 UBIQUITIN-PROTEIN LIGASE UBR5"/>
    <property type="match status" value="1"/>
</dbReference>
<feature type="compositionally biased region" description="Low complexity" evidence="1">
    <location>
        <begin position="96"/>
        <end position="122"/>
    </location>
</feature>
<dbReference type="Pfam" id="PF11547">
    <property type="entry name" value="E3_UbLigase_EDD"/>
    <property type="match status" value="1"/>
</dbReference>
<feature type="region of interest" description="Disordered" evidence="1">
    <location>
        <begin position="330"/>
        <end position="362"/>
    </location>
</feature>
<feature type="region of interest" description="Disordered" evidence="1">
    <location>
        <begin position="375"/>
        <end position="397"/>
    </location>
</feature>
<name>A0A6V7XYS9_MELEN</name>
<proteinExistence type="predicted"/>
<reference evidence="3 4" key="1">
    <citation type="submission" date="2020-08" db="EMBL/GenBank/DDBJ databases">
        <authorList>
            <person name="Koutsovoulos G."/>
            <person name="Danchin GJ E."/>
        </authorList>
    </citation>
    <scope>NUCLEOTIDE SEQUENCE [LARGE SCALE GENOMIC DNA]</scope>
</reference>
<dbReference type="OrthoDB" id="5806595at2759"/>
<evidence type="ECO:0000256" key="1">
    <source>
        <dbReference type="SAM" id="MobiDB-lite"/>
    </source>
</evidence>
<protein>
    <recommendedName>
        <fullName evidence="2">E3 ubiquitin-protein ligase UBR5 ubiquitin-associated domain-containing protein</fullName>
    </recommendedName>
</protein>
<dbReference type="AlphaFoldDB" id="A0A6V7XYS9"/>
<dbReference type="PANTHER" id="PTHR46276:SF1">
    <property type="entry name" value="E3 UBIQUITIN-PROTEIN LIGASE UBR5"/>
    <property type="match status" value="1"/>
</dbReference>
<dbReference type="GO" id="GO:0005737">
    <property type="term" value="C:cytoplasm"/>
    <property type="evidence" value="ECO:0007669"/>
    <property type="project" value="TreeGrafter"/>
</dbReference>
<dbReference type="EMBL" id="CAJEWN010002611">
    <property type="protein sequence ID" value="CAD2204513.1"/>
    <property type="molecule type" value="Genomic_DNA"/>
</dbReference>